<reference evidence="2" key="1">
    <citation type="submission" date="2017-02" db="EMBL/GenBank/DDBJ databases">
        <authorList>
            <person name="Varghese N."/>
            <person name="Submissions S."/>
        </authorList>
    </citation>
    <scope>NUCLEOTIDE SEQUENCE [LARGE SCALE GENOMIC DNA]</scope>
    <source>
        <strain evidence="2">DSM 24967</strain>
    </source>
</reference>
<protein>
    <submittedName>
        <fullName evidence="1">Uncharacterized protein</fullName>
    </submittedName>
</protein>
<dbReference type="AlphaFoldDB" id="A0A1T5E2M4"/>
<evidence type="ECO:0000313" key="1">
    <source>
        <dbReference type="EMBL" id="SKB78060.1"/>
    </source>
</evidence>
<gene>
    <name evidence="1" type="ORF">SAMN05660349_02747</name>
</gene>
<sequence length="237" mass="27071">MGDKEKMDYLLVDIRELEKLVASMRDAEIYPVSFFSQAYTTTQKIVDNLQSIEADQLALFKEQMEKHRALIKKAERLEAEAALVTQMQEQESTYEPVQEMELPSVEELNEEKESVATPAAATVVAEKTVSEPAASLSSASSHTTTLEQSLPHSISLNEVIQKKFLADFRKAFSLNDRFRFRRELFGGDEGRMNEAISDLNELQSFEESITYLDKKLKWNVEDEAVADFIKLLEKRFS</sequence>
<keyword evidence="2" id="KW-1185">Reference proteome</keyword>
<dbReference type="RefSeq" id="WP_079684172.1">
    <property type="nucleotide sequence ID" value="NZ_FUYQ01000023.1"/>
</dbReference>
<dbReference type="EMBL" id="FUYQ01000023">
    <property type="protein sequence ID" value="SKB78060.1"/>
    <property type="molecule type" value="Genomic_DNA"/>
</dbReference>
<evidence type="ECO:0000313" key="2">
    <source>
        <dbReference type="Proteomes" id="UP000190852"/>
    </source>
</evidence>
<proteinExistence type="predicted"/>
<organism evidence="1 2">
    <name type="scientific">Parabacteroides chartae</name>
    <dbReference type="NCBI Taxonomy" id="1037355"/>
    <lineage>
        <taxon>Bacteria</taxon>
        <taxon>Pseudomonadati</taxon>
        <taxon>Bacteroidota</taxon>
        <taxon>Bacteroidia</taxon>
        <taxon>Bacteroidales</taxon>
        <taxon>Tannerellaceae</taxon>
        <taxon>Parabacteroides</taxon>
    </lineage>
</organism>
<accession>A0A1T5E2M4</accession>
<name>A0A1T5E2M4_9BACT</name>
<dbReference type="Proteomes" id="UP000190852">
    <property type="component" value="Unassembled WGS sequence"/>
</dbReference>